<dbReference type="EMBL" id="LAZR01032034">
    <property type="protein sequence ID" value="KKL52033.1"/>
    <property type="molecule type" value="Genomic_DNA"/>
</dbReference>
<comment type="caution">
    <text evidence="1">The sequence shown here is derived from an EMBL/GenBank/DDBJ whole genome shotgun (WGS) entry which is preliminary data.</text>
</comment>
<reference evidence="1" key="1">
    <citation type="journal article" date="2015" name="Nature">
        <title>Complex archaea that bridge the gap between prokaryotes and eukaryotes.</title>
        <authorList>
            <person name="Spang A."/>
            <person name="Saw J.H."/>
            <person name="Jorgensen S.L."/>
            <person name="Zaremba-Niedzwiedzka K."/>
            <person name="Martijn J."/>
            <person name="Lind A.E."/>
            <person name="van Eijk R."/>
            <person name="Schleper C."/>
            <person name="Guy L."/>
            <person name="Ettema T.J."/>
        </authorList>
    </citation>
    <scope>NUCLEOTIDE SEQUENCE</scope>
</reference>
<gene>
    <name evidence="1" type="ORF">LCGC14_2289520</name>
</gene>
<protein>
    <submittedName>
        <fullName evidence="1">Uncharacterized protein</fullName>
    </submittedName>
</protein>
<organism evidence="1">
    <name type="scientific">marine sediment metagenome</name>
    <dbReference type="NCBI Taxonomy" id="412755"/>
    <lineage>
        <taxon>unclassified sequences</taxon>
        <taxon>metagenomes</taxon>
        <taxon>ecological metagenomes</taxon>
    </lineage>
</organism>
<accession>A0A0F9CRJ9</accession>
<evidence type="ECO:0000313" key="1">
    <source>
        <dbReference type="EMBL" id="KKL52033.1"/>
    </source>
</evidence>
<name>A0A0F9CRJ9_9ZZZZ</name>
<sequence>ELKQYYGLDNGKCINIELGNKLCRSGWTDFYQNVTITNESNQYGEIPLKNIRIFANGKEWTCNIDNNYLKSHTMCHSDGYNTYIGELI</sequence>
<dbReference type="AlphaFoldDB" id="A0A0F9CRJ9"/>
<proteinExistence type="predicted"/>
<feature type="non-terminal residue" evidence="1">
    <location>
        <position position="1"/>
    </location>
</feature>